<accession>T1AGH7</accession>
<name>T1AGH7_9ZZZZ</name>
<dbReference type="EMBL" id="AUZY01009762">
    <property type="protein sequence ID" value="EQD41035.1"/>
    <property type="molecule type" value="Genomic_DNA"/>
</dbReference>
<comment type="caution">
    <text evidence="1">The sequence shown here is derived from an EMBL/GenBank/DDBJ whole genome shotgun (WGS) entry which is preliminary data.</text>
</comment>
<evidence type="ECO:0008006" key="2">
    <source>
        <dbReference type="Google" id="ProtNLM"/>
    </source>
</evidence>
<evidence type="ECO:0000313" key="1">
    <source>
        <dbReference type="EMBL" id="EQD41035.1"/>
    </source>
</evidence>
<reference evidence="1" key="2">
    <citation type="journal article" date="2014" name="ISME J.">
        <title>Microbial stratification in low pH oxic and suboxic macroscopic growths along an acid mine drainage.</title>
        <authorList>
            <person name="Mendez-Garcia C."/>
            <person name="Mesa V."/>
            <person name="Sprenger R.R."/>
            <person name="Richter M."/>
            <person name="Diez M.S."/>
            <person name="Solano J."/>
            <person name="Bargiela R."/>
            <person name="Golyshina O.V."/>
            <person name="Manteca A."/>
            <person name="Ramos J.L."/>
            <person name="Gallego J.R."/>
            <person name="Llorente I."/>
            <person name="Martins Dos Santos V.A."/>
            <person name="Jensen O.N."/>
            <person name="Pelaez A.I."/>
            <person name="Sanchez J."/>
            <person name="Ferrer M."/>
        </authorList>
    </citation>
    <scope>NUCLEOTIDE SEQUENCE</scope>
</reference>
<dbReference type="AlphaFoldDB" id="T1AGH7"/>
<dbReference type="SUPFAM" id="SSF56059">
    <property type="entry name" value="Glutathione synthetase ATP-binding domain-like"/>
    <property type="match status" value="1"/>
</dbReference>
<sequence>PGIYQELIDKVGDVRSVVIGNRVFSALITPRASLTADEVDHRHYLSLGDFDAKEFRLPPEVEMALLGVTRNFGLCYSAADFALDKNGELYFLELNPAGQFGYVEQIVPSMRILDALVQLLLQRGPVRSDDLPVLTLSEYESTSDAADFFVEAESSDSQALRPNFIVSELHGIA</sequence>
<gene>
    <name evidence="1" type="ORF">B1B_14702</name>
</gene>
<dbReference type="Gene3D" id="3.30.470.20">
    <property type="entry name" value="ATP-grasp fold, B domain"/>
    <property type="match status" value="1"/>
</dbReference>
<reference evidence="1" key="1">
    <citation type="submission" date="2013-08" db="EMBL/GenBank/DDBJ databases">
        <authorList>
            <person name="Mendez C."/>
            <person name="Richter M."/>
            <person name="Ferrer M."/>
            <person name="Sanchez J."/>
        </authorList>
    </citation>
    <scope>NUCLEOTIDE SEQUENCE</scope>
</reference>
<feature type="non-terminal residue" evidence="1">
    <location>
        <position position="1"/>
    </location>
</feature>
<organism evidence="1">
    <name type="scientific">mine drainage metagenome</name>
    <dbReference type="NCBI Taxonomy" id="410659"/>
    <lineage>
        <taxon>unclassified sequences</taxon>
        <taxon>metagenomes</taxon>
        <taxon>ecological metagenomes</taxon>
    </lineage>
</organism>
<protein>
    <recommendedName>
        <fullName evidence="2">ATP-grasp domain-containing protein</fullName>
    </recommendedName>
</protein>
<proteinExistence type="predicted"/>